<accession>A0A2P8IB69</accession>
<organism evidence="3 4">
    <name type="scientific">Saccharothrix carnea</name>
    <dbReference type="NCBI Taxonomy" id="1280637"/>
    <lineage>
        <taxon>Bacteria</taxon>
        <taxon>Bacillati</taxon>
        <taxon>Actinomycetota</taxon>
        <taxon>Actinomycetes</taxon>
        <taxon>Pseudonocardiales</taxon>
        <taxon>Pseudonocardiaceae</taxon>
        <taxon>Saccharothrix</taxon>
    </lineage>
</organism>
<evidence type="ECO:0000256" key="1">
    <source>
        <dbReference type="ARBA" id="ARBA00008791"/>
    </source>
</evidence>
<reference evidence="3 4" key="1">
    <citation type="submission" date="2018-03" db="EMBL/GenBank/DDBJ databases">
        <title>Genomic Encyclopedia of Type Strains, Phase III (KMG-III): the genomes of soil and plant-associated and newly described type strains.</title>
        <authorList>
            <person name="Whitman W."/>
        </authorList>
    </citation>
    <scope>NUCLEOTIDE SEQUENCE [LARGE SCALE GENOMIC DNA]</scope>
    <source>
        <strain evidence="3 4">CGMCC 4.7097</strain>
    </source>
</reference>
<dbReference type="SUPFAM" id="SSF52402">
    <property type="entry name" value="Adenine nucleotide alpha hydrolases-like"/>
    <property type="match status" value="2"/>
</dbReference>
<sequence>MSGPIVVGVDGSESALAAVSWAAEEAVRHRVPLRLVHAYLLPTRGYPGMVLTGHEVRDAFEQQGRQWLEEAAAGVRDLVPEVETSVVVERPAAAMIAASRDARLVVLGSQGLGGFSGLVVGSVAVSVAAHGECPVAVVRGPHPADGPVVLGVDGSPAGEAAIGFAFEEASVRGTTLAALLAWTALLAETPYASRLRVDWDEVHEQQRQLLAQRLAGWQEKYPDVTVDRRVVRERPAKALLAAGRDAQLLVVGSRGHGGFTGMLLGSTSQALVYHSPCPLVVVRPDRPD</sequence>
<dbReference type="AlphaFoldDB" id="A0A2P8IB69"/>
<proteinExistence type="inferred from homology"/>
<dbReference type="PRINTS" id="PR01438">
    <property type="entry name" value="UNVRSLSTRESS"/>
</dbReference>
<dbReference type="EMBL" id="PYAX01000004">
    <property type="protein sequence ID" value="PSL55715.1"/>
    <property type="molecule type" value="Genomic_DNA"/>
</dbReference>
<evidence type="ECO:0000259" key="2">
    <source>
        <dbReference type="Pfam" id="PF00582"/>
    </source>
</evidence>
<dbReference type="InterPro" id="IPR006016">
    <property type="entry name" value="UspA"/>
</dbReference>
<comment type="similarity">
    <text evidence="1">Belongs to the universal stress protein A family.</text>
</comment>
<dbReference type="RefSeq" id="WP_106615892.1">
    <property type="nucleotide sequence ID" value="NZ_PYAX01000004.1"/>
</dbReference>
<protein>
    <submittedName>
        <fullName evidence="3">Nucleotide-binding universal stress UspA family protein</fullName>
    </submittedName>
</protein>
<dbReference type="InterPro" id="IPR014729">
    <property type="entry name" value="Rossmann-like_a/b/a_fold"/>
</dbReference>
<dbReference type="PANTHER" id="PTHR46268">
    <property type="entry name" value="STRESS RESPONSE PROTEIN NHAX"/>
    <property type="match status" value="1"/>
</dbReference>
<name>A0A2P8IB69_SACCR</name>
<feature type="domain" description="UspA" evidence="2">
    <location>
        <begin position="1"/>
        <end position="139"/>
    </location>
</feature>
<evidence type="ECO:0000313" key="3">
    <source>
        <dbReference type="EMBL" id="PSL55715.1"/>
    </source>
</evidence>
<feature type="domain" description="UspA" evidence="2">
    <location>
        <begin position="148"/>
        <end position="283"/>
    </location>
</feature>
<dbReference type="Gene3D" id="3.40.50.620">
    <property type="entry name" value="HUPs"/>
    <property type="match status" value="2"/>
</dbReference>
<keyword evidence="4" id="KW-1185">Reference proteome</keyword>
<comment type="caution">
    <text evidence="3">The sequence shown here is derived from an EMBL/GenBank/DDBJ whole genome shotgun (WGS) entry which is preliminary data.</text>
</comment>
<dbReference type="InterPro" id="IPR006015">
    <property type="entry name" value="Universal_stress_UspA"/>
</dbReference>
<dbReference type="PANTHER" id="PTHR46268:SF6">
    <property type="entry name" value="UNIVERSAL STRESS PROTEIN UP12"/>
    <property type="match status" value="1"/>
</dbReference>
<dbReference type="Proteomes" id="UP000241118">
    <property type="component" value="Unassembled WGS sequence"/>
</dbReference>
<dbReference type="Pfam" id="PF00582">
    <property type="entry name" value="Usp"/>
    <property type="match status" value="2"/>
</dbReference>
<dbReference type="OrthoDB" id="3404132at2"/>
<evidence type="ECO:0000313" key="4">
    <source>
        <dbReference type="Proteomes" id="UP000241118"/>
    </source>
</evidence>
<gene>
    <name evidence="3" type="ORF">B0I31_1046</name>
</gene>